<dbReference type="Gene3D" id="3.90.180.10">
    <property type="entry name" value="Medium-chain alcohol dehydrogenases, catalytic domain"/>
    <property type="match status" value="1"/>
</dbReference>
<accession>A0A6P6UTE4</accession>
<keyword evidence="1" id="KW-0521">NADP</keyword>
<evidence type="ECO:0000259" key="4">
    <source>
        <dbReference type="SMART" id="SM00829"/>
    </source>
</evidence>
<keyword evidence="3" id="KW-1133">Transmembrane helix</keyword>
<dbReference type="Pfam" id="PF00107">
    <property type="entry name" value="ADH_zinc_N"/>
    <property type="match status" value="1"/>
</dbReference>
<dbReference type="PANTHER" id="PTHR48106:SF8">
    <property type="entry name" value="OS02G0805600 PROTEIN"/>
    <property type="match status" value="1"/>
</dbReference>
<keyword evidence="2" id="KW-0560">Oxidoreductase</keyword>
<dbReference type="Pfam" id="PF08240">
    <property type="entry name" value="ADH_N"/>
    <property type="match status" value="1"/>
</dbReference>
<feature type="domain" description="Enoyl reductase (ER)" evidence="4">
    <location>
        <begin position="52"/>
        <end position="365"/>
    </location>
</feature>
<evidence type="ECO:0000256" key="2">
    <source>
        <dbReference type="ARBA" id="ARBA00023002"/>
    </source>
</evidence>
<dbReference type="InterPro" id="IPR011032">
    <property type="entry name" value="GroES-like_sf"/>
</dbReference>
<dbReference type="NCBIfam" id="TIGR02824">
    <property type="entry name" value="quinone_pig3"/>
    <property type="match status" value="1"/>
</dbReference>
<dbReference type="InterPro" id="IPR020843">
    <property type="entry name" value="ER"/>
</dbReference>
<feature type="transmembrane region" description="Helical" evidence="3">
    <location>
        <begin position="12"/>
        <end position="34"/>
    </location>
</feature>
<reference evidence="5" key="1">
    <citation type="journal article" date="2025" name="Foods">
        <title>Unveiling the Microbial Signatures of Arabica Coffee Cherries: Insights into Ripeness Specific Diversity, Functional Traits, and Implications for Quality and Safety.</title>
        <authorList>
            <consortium name="RefSeq"/>
            <person name="Tenea G.N."/>
            <person name="Cifuentes V."/>
            <person name="Reyes P."/>
            <person name="Cevallos-Vallejos M."/>
        </authorList>
    </citation>
    <scope>NUCLEOTIDE SEQUENCE [LARGE SCALE GENOMIC DNA]</scope>
</reference>
<dbReference type="RefSeq" id="XP_027093909.1">
    <property type="nucleotide sequence ID" value="XM_027238108.2"/>
</dbReference>
<dbReference type="GeneID" id="113714320"/>
<reference evidence="6" key="2">
    <citation type="submission" date="2025-08" db="UniProtKB">
        <authorList>
            <consortium name="RefSeq"/>
        </authorList>
    </citation>
    <scope>IDENTIFICATION</scope>
    <source>
        <tissue evidence="6">Leaves</tissue>
    </source>
</reference>
<dbReference type="GO" id="GO:0016651">
    <property type="term" value="F:oxidoreductase activity, acting on NAD(P)H"/>
    <property type="evidence" value="ECO:0007669"/>
    <property type="project" value="TreeGrafter"/>
</dbReference>
<dbReference type="Gene3D" id="3.40.50.720">
    <property type="entry name" value="NAD(P)-binding Rossmann-like Domain"/>
    <property type="match status" value="1"/>
</dbReference>
<dbReference type="InterPro" id="IPR013149">
    <property type="entry name" value="ADH-like_C"/>
</dbReference>
<dbReference type="SUPFAM" id="SSF51735">
    <property type="entry name" value="NAD(P)-binding Rossmann-fold domains"/>
    <property type="match status" value="1"/>
</dbReference>
<dbReference type="CDD" id="cd05276">
    <property type="entry name" value="p53_inducible_oxidoreductase"/>
    <property type="match status" value="1"/>
</dbReference>
<dbReference type="InterPro" id="IPR014189">
    <property type="entry name" value="Quinone_OxRdtase_PIG3"/>
</dbReference>
<dbReference type="PANTHER" id="PTHR48106">
    <property type="entry name" value="QUINONE OXIDOREDUCTASE PIG3-RELATED"/>
    <property type="match status" value="1"/>
</dbReference>
<keyword evidence="5" id="KW-1185">Reference proteome</keyword>
<dbReference type="InterPro" id="IPR013154">
    <property type="entry name" value="ADH-like_N"/>
</dbReference>
<dbReference type="Proteomes" id="UP001652660">
    <property type="component" value="Chromosome 10c"/>
</dbReference>
<proteinExistence type="predicted"/>
<dbReference type="SUPFAM" id="SSF50129">
    <property type="entry name" value="GroES-like"/>
    <property type="match status" value="1"/>
</dbReference>
<dbReference type="AlphaFoldDB" id="A0A6P6UTE4"/>
<dbReference type="GO" id="GO:0070402">
    <property type="term" value="F:NADPH binding"/>
    <property type="evidence" value="ECO:0007669"/>
    <property type="project" value="TreeGrafter"/>
</dbReference>
<dbReference type="InterPro" id="IPR036291">
    <property type="entry name" value="NAD(P)-bd_dom_sf"/>
</dbReference>
<evidence type="ECO:0000256" key="3">
    <source>
        <dbReference type="SAM" id="Phobius"/>
    </source>
</evidence>
<evidence type="ECO:0000313" key="6">
    <source>
        <dbReference type="RefSeq" id="XP_027093909.1"/>
    </source>
</evidence>
<dbReference type="OrthoDB" id="515228at2759"/>
<protein>
    <submittedName>
        <fullName evidence="6">Uncharacterized protein isoform X1</fullName>
    </submittedName>
</protein>
<keyword evidence="3" id="KW-0812">Transmembrane</keyword>
<dbReference type="SMART" id="SM00829">
    <property type="entry name" value="PKS_ER"/>
    <property type="match status" value="1"/>
</dbReference>
<organism evidence="5 6">
    <name type="scientific">Coffea arabica</name>
    <name type="common">Arabian coffee</name>
    <dbReference type="NCBI Taxonomy" id="13443"/>
    <lineage>
        <taxon>Eukaryota</taxon>
        <taxon>Viridiplantae</taxon>
        <taxon>Streptophyta</taxon>
        <taxon>Embryophyta</taxon>
        <taxon>Tracheophyta</taxon>
        <taxon>Spermatophyta</taxon>
        <taxon>Magnoliopsida</taxon>
        <taxon>eudicotyledons</taxon>
        <taxon>Gunneridae</taxon>
        <taxon>Pentapetalae</taxon>
        <taxon>asterids</taxon>
        <taxon>lamiids</taxon>
        <taxon>Gentianales</taxon>
        <taxon>Rubiaceae</taxon>
        <taxon>Ixoroideae</taxon>
        <taxon>Gardenieae complex</taxon>
        <taxon>Bertiereae - Coffeeae clade</taxon>
        <taxon>Coffeeae</taxon>
        <taxon>Coffea</taxon>
    </lineage>
</organism>
<sequence>MKHLFLQARTQSNVIVSGYSGICISLVGLPTWIYSSIHDQAKMFAVVYDSCGGPKVLKWKVVENPVLDFNEVLIKVEACGVNRRDLWIREGIYQHLGKNKYLGFECSGTIVKRGAAASKLPIGSKVCALLNGGGYAEYVAVPEDYVMSIPSGLTFEQAAAIPCSASLIWLSFFERNNLIRDDKVLIHGAAWGVGSLAVRIAKSLGCVVFATAGSEEKVDFCRTLDADFAINYKKQDFSEVVARETNGTGVNCVLDCLGDDVVDQNLKSLAVGGKLICIGYKDHWKWSSVEMKDLVSKDATIMGININTFNVVGKRNMLEGIRRDIWPLLNNNPHLVDICATYSFAQATQAHTLMEKNLHRGKIVLLPRTDLP</sequence>
<keyword evidence="3" id="KW-0472">Membrane</keyword>
<name>A0A6P6UTE4_COFAR</name>
<gene>
    <name evidence="6" type="primary">LOC113714320</name>
</gene>
<evidence type="ECO:0000313" key="5">
    <source>
        <dbReference type="Proteomes" id="UP001652660"/>
    </source>
</evidence>
<evidence type="ECO:0000256" key="1">
    <source>
        <dbReference type="ARBA" id="ARBA00022857"/>
    </source>
</evidence>